<gene>
    <name evidence="1" type="ORF">MENT_LOCUS21533</name>
</gene>
<dbReference type="Proteomes" id="UP000580250">
    <property type="component" value="Unassembled WGS sequence"/>
</dbReference>
<evidence type="ECO:0000313" key="1">
    <source>
        <dbReference type="EMBL" id="CAD2170153.1"/>
    </source>
</evidence>
<comment type="caution">
    <text evidence="1">The sequence shown here is derived from an EMBL/GenBank/DDBJ whole genome shotgun (WGS) entry which is preliminary data.</text>
</comment>
<organism evidence="1 2">
    <name type="scientific">Meloidogyne enterolobii</name>
    <name type="common">Root-knot nematode worm</name>
    <name type="synonym">Meloidogyne mayaguensis</name>
    <dbReference type="NCBI Taxonomy" id="390850"/>
    <lineage>
        <taxon>Eukaryota</taxon>
        <taxon>Metazoa</taxon>
        <taxon>Ecdysozoa</taxon>
        <taxon>Nematoda</taxon>
        <taxon>Chromadorea</taxon>
        <taxon>Rhabditida</taxon>
        <taxon>Tylenchina</taxon>
        <taxon>Tylenchomorpha</taxon>
        <taxon>Tylenchoidea</taxon>
        <taxon>Meloidogynidae</taxon>
        <taxon>Meloidogyninae</taxon>
        <taxon>Meloidogyne</taxon>
    </lineage>
</organism>
<evidence type="ECO:0000313" key="2">
    <source>
        <dbReference type="Proteomes" id="UP000580250"/>
    </source>
</evidence>
<proteinExistence type="predicted"/>
<protein>
    <submittedName>
        <fullName evidence="1">Uncharacterized protein</fullName>
    </submittedName>
</protein>
<accession>A0A6V7V7E8</accession>
<name>A0A6V7V7E8_MELEN</name>
<sequence length="152" mass="17281">MYLKYEHDLYPINIPYIEQYQQYEDDFFNQPSTSTSTTTTMRPNIIHPCQSGLPAYTFLELNGLGPLFIEPKHIEATEDGLCLLCCDRSATTYGQCGHMFYCRVCAFKICEAIEGVCRCEAGECRCKAILRCLHCRKFTPFSVLSNKNGGAF</sequence>
<dbReference type="AlphaFoldDB" id="A0A6V7V7E8"/>
<dbReference type="EMBL" id="CAJEWN010000163">
    <property type="protein sequence ID" value="CAD2170153.1"/>
    <property type="molecule type" value="Genomic_DNA"/>
</dbReference>
<reference evidence="1 2" key="1">
    <citation type="submission" date="2020-08" db="EMBL/GenBank/DDBJ databases">
        <authorList>
            <person name="Koutsovoulos G."/>
            <person name="Danchin GJ E."/>
        </authorList>
    </citation>
    <scope>NUCLEOTIDE SEQUENCE [LARGE SCALE GENOMIC DNA]</scope>
</reference>